<dbReference type="InterPro" id="IPR004358">
    <property type="entry name" value="Sig_transdc_His_kin-like_C"/>
</dbReference>
<feature type="domain" description="Response regulatory" evidence="28">
    <location>
        <begin position="637"/>
        <end position="756"/>
    </location>
</feature>
<evidence type="ECO:0000256" key="24">
    <source>
        <dbReference type="PROSITE-ProRule" id="PRU00169"/>
    </source>
</evidence>
<keyword evidence="6 26" id="KW-0812">Transmembrane</keyword>
<dbReference type="GO" id="GO:0046872">
    <property type="term" value="F:metal ion binding"/>
    <property type="evidence" value="ECO:0007669"/>
    <property type="project" value="UniProtKB-UniRule"/>
</dbReference>
<feature type="binding site" evidence="20">
    <location>
        <position position="555"/>
    </location>
    <ligand>
        <name>ADP</name>
        <dbReference type="ChEBI" id="CHEBI:456216"/>
    </ligand>
</feature>
<evidence type="ECO:0000256" key="26">
    <source>
        <dbReference type="SAM" id="Phobius"/>
    </source>
</evidence>
<evidence type="ECO:0000256" key="11">
    <source>
        <dbReference type="ARBA" id="ARBA00022824"/>
    </source>
</evidence>
<keyword evidence="7 19" id="KW-0479">Metal-binding</keyword>
<evidence type="ECO:0000256" key="8">
    <source>
        <dbReference type="ARBA" id="ARBA00022741"/>
    </source>
</evidence>
<dbReference type="InterPro" id="IPR036097">
    <property type="entry name" value="HisK_dim/P_sf"/>
</dbReference>
<dbReference type="PANTHER" id="PTHR24423:SF625">
    <property type="entry name" value="ETHYLENE RESPONSE SENSOR 1"/>
    <property type="match status" value="1"/>
</dbReference>
<dbReference type="GO" id="GO:0051740">
    <property type="term" value="F:ethylene binding"/>
    <property type="evidence" value="ECO:0007669"/>
    <property type="project" value="UniProtKB-UniRule"/>
</dbReference>
<dbReference type="InterPro" id="IPR011006">
    <property type="entry name" value="CheY-like_superfamily"/>
</dbReference>
<evidence type="ECO:0000256" key="21">
    <source>
        <dbReference type="PIRSR" id="PIRSR026389-2"/>
    </source>
</evidence>
<evidence type="ECO:0000256" key="15">
    <source>
        <dbReference type="ARBA" id="ARBA00023012"/>
    </source>
</evidence>
<keyword evidence="4 24" id="KW-0597">Phosphoprotein</keyword>
<dbReference type="SUPFAM" id="SSF55874">
    <property type="entry name" value="ATPase domain of HSP90 chaperone/DNA topoisomerase II/histidine kinase"/>
    <property type="match status" value="1"/>
</dbReference>
<dbReference type="SUPFAM" id="SSF52172">
    <property type="entry name" value="CheY-like"/>
    <property type="match status" value="1"/>
</dbReference>
<dbReference type="Pfam" id="PF00512">
    <property type="entry name" value="HisKA"/>
    <property type="match status" value="1"/>
</dbReference>
<feature type="modified residue" description="4-aspartylphosphate" evidence="24">
    <location>
        <position position="688"/>
    </location>
</feature>
<evidence type="ECO:0000256" key="6">
    <source>
        <dbReference type="ARBA" id="ARBA00022692"/>
    </source>
</evidence>
<evidence type="ECO:0000256" key="7">
    <source>
        <dbReference type="ARBA" id="ARBA00022723"/>
    </source>
</evidence>
<evidence type="ECO:0000256" key="23">
    <source>
        <dbReference type="PIRSR" id="PIRSR026389-4"/>
    </source>
</evidence>
<sequence length="769" mass="86656">MDTCNCVEPQWPSDDLLMRYQYVSDFFIALAYFSIPLELIYFVKKSSIFPYRWVLVQFGAFIVLCGATHLINLWTFSPHTRTVAVVLTVAKIFTAIVSCATALMLIHIIPDLLSAKTRELFLKNKAAELDREMGLIRTQEETGRHVRMLTHEIRSTLDRQTILKTTLAELGKALDLEECTLWMPTRLGQELLLTHSLRLLEQGHPITVSMHHTVVKQVFSSHRAVMIAPNSPVCLIRPRQGKYTMGDCVAVRVPLLPLNNFHNEWPESHSKRAYALMVLMLPCDSARRWHVHQLQLVETVADQVAVALSHAAILEESMRARSLLVEQNVALDMARREAETAICARNDFLAVMNHEMRTPMHAIIALSSLLQETQLTPEQRSMVDTILKSSNLLATLINDVLDLSRLEDGSLEMETRTFCLPNVFKEVMKLVAPIASVKKLKTEISLAIDLPEFVVGDEKRLMQTVLNVVGNAVKFTKEGSVSIRVLLERERTEYQREPHSLREPRSNVEPRSQREFQSQRDFSLSSGEQHCYIRVEVVDTGVGLNPQEKTELFSKFQHADSSSTRNYGGTGLGLAICKRFVNLMGGEIWIESEGLGKGTTVTFIVKLGLPEKPSEQDRQITPSPASVHLRTDFGGVKVLVTDDNGVNRMVTRGLLMRLGCDVTVVSSGSECLQAISEPGQNFQVLLLDVCMPEMDGYEVCIRIQQKFARHERPLMVALTANTDKQTREKCLDLGMDGVIMKPISLEKMRANLTELLERGSLTPETRRKT</sequence>
<feature type="binding site" evidence="20">
    <location>
        <position position="574"/>
    </location>
    <ligand>
        <name>ADP</name>
        <dbReference type="ChEBI" id="CHEBI:456216"/>
    </ligand>
</feature>
<keyword evidence="8 19" id="KW-0547">Nucleotide-binding</keyword>
<dbReference type="Pfam" id="PF02518">
    <property type="entry name" value="HATPase_c"/>
    <property type="match status" value="1"/>
</dbReference>
<evidence type="ECO:0000256" key="10">
    <source>
        <dbReference type="ARBA" id="ARBA00022777"/>
    </source>
</evidence>
<keyword evidence="14 19" id="KW-0186">Copper</keyword>
<dbReference type="InterPro" id="IPR058544">
    <property type="entry name" value="ETR1_N"/>
</dbReference>
<dbReference type="InterPro" id="IPR014525">
    <property type="entry name" value="ETR"/>
</dbReference>
<gene>
    <name evidence="29" type="ORF">KC19_1G011600</name>
</gene>
<feature type="transmembrane region" description="Helical" evidence="26">
    <location>
        <begin position="53"/>
        <end position="71"/>
    </location>
</feature>
<dbReference type="InterPro" id="IPR029016">
    <property type="entry name" value="GAF-like_dom_sf"/>
</dbReference>
<feature type="compositionally biased region" description="Basic and acidic residues" evidence="25">
    <location>
        <begin position="494"/>
        <end position="518"/>
    </location>
</feature>
<feature type="binding site" evidence="21">
    <location>
        <position position="69"/>
    </location>
    <ligand>
        <name>Cu cation</name>
        <dbReference type="ChEBI" id="CHEBI:23378"/>
    </ligand>
</feature>
<dbReference type="GO" id="GO:0010105">
    <property type="term" value="P:negative regulation of ethylene-activated signaling pathway"/>
    <property type="evidence" value="ECO:0007669"/>
    <property type="project" value="UniProtKB-ARBA"/>
</dbReference>
<accession>A0A8T0J180</accession>
<name>A0A8T0J180_CERPU</name>
<dbReference type="InterPro" id="IPR003018">
    <property type="entry name" value="GAF"/>
</dbReference>
<feature type="transmembrane region" description="Helical" evidence="26">
    <location>
        <begin position="20"/>
        <end position="41"/>
    </location>
</feature>
<dbReference type="FunFam" id="3.40.50.2300:FF:000192">
    <property type="entry name" value="Ethylene receptor"/>
    <property type="match status" value="1"/>
</dbReference>
<feature type="transmembrane region" description="Helical" evidence="26">
    <location>
        <begin position="83"/>
        <end position="109"/>
    </location>
</feature>
<dbReference type="Gene3D" id="3.30.450.40">
    <property type="match status" value="1"/>
</dbReference>
<dbReference type="InterPro" id="IPR036890">
    <property type="entry name" value="HATPase_C_sf"/>
</dbReference>
<proteinExistence type="inferred from homology"/>
<feature type="binding site" evidence="20">
    <location>
        <position position="539"/>
    </location>
    <ligand>
        <name>ADP</name>
        <dbReference type="ChEBI" id="CHEBI:456216"/>
    </ligand>
</feature>
<comment type="catalytic activity">
    <reaction evidence="1">
        <text>ATP + protein L-histidine = ADP + protein N-phospho-L-histidine.</text>
        <dbReference type="EC" id="2.7.13.3"/>
    </reaction>
</comment>
<evidence type="ECO:0000256" key="3">
    <source>
        <dbReference type="ARBA" id="ARBA00009842"/>
    </source>
</evidence>
<evidence type="ECO:0000256" key="5">
    <source>
        <dbReference type="ARBA" id="ARBA00022679"/>
    </source>
</evidence>
<protein>
    <recommendedName>
        <fullName evidence="19">Ethylene receptor</fullName>
    </recommendedName>
</protein>
<evidence type="ECO:0000256" key="12">
    <source>
        <dbReference type="ARBA" id="ARBA00022840"/>
    </source>
</evidence>
<evidence type="ECO:0000259" key="28">
    <source>
        <dbReference type="PROSITE" id="PS50110"/>
    </source>
</evidence>
<dbReference type="Pfam" id="PF25487">
    <property type="entry name" value="ETR1_N"/>
    <property type="match status" value="1"/>
</dbReference>
<evidence type="ECO:0000256" key="16">
    <source>
        <dbReference type="ARBA" id="ARBA00023136"/>
    </source>
</evidence>
<evidence type="ECO:0000313" key="30">
    <source>
        <dbReference type="Proteomes" id="UP000822688"/>
    </source>
</evidence>
<feature type="cross-link" description="Glycyl lysine isopeptide (Lys-Gly) (interchain with G-Cter in ubiquitin)" evidence="23">
    <location>
        <position position="741"/>
    </location>
</feature>
<dbReference type="SMART" id="SM00065">
    <property type="entry name" value="GAF"/>
    <property type="match status" value="1"/>
</dbReference>
<evidence type="ECO:0000313" key="29">
    <source>
        <dbReference type="EMBL" id="KAG0589307.1"/>
    </source>
</evidence>
<dbReference type="CDD" id="cd16922">
    <property type="entry name" value="HATPase_EvgS-ArcB-TorS-like"/>
    <property type="match status" value="1"/>
</dbReference>
<dbReference type="AlphaFoldDB" id="A0A8T0J180"/>
<comment type="similarity">
    <text evidence="3 19">Belongs to the ethylene receptor family.</text>
</comment>
<dbReference type="GO" id="GO:0038199">
    <property type="term" value="F:ethylene receptor activity"/>
    <property type="evidence" value="ECO:0007669"/>
    <property type="project" value="UniProtKB-UniRule"/>
</dbReference>
<dbReference type="PIRSF" id="PIRSF026389">
    <property type="entry name" value="Ethyln_sen_HK"/>
    <property type="match status" value="1"/>
</dbReference>
<dbReference type="InterPro" id="IPR003661">
    <property type="entry name" value="HisK_dim/P_dom"/>
</dbReference>
<dbReference type="FunFam" id="1.10.287.130:FF:000004">
    <property type="entry name" value="Ethylene receptor 1"/>
    <property type="match status" value="1"/>
</dbReference>
<evidence type="ECO:0000256" key="9">
    <source>
        <dbReference type="ARBA" id="ARBA00022745"/>
    </source>
</evidence>
<keyword evidence="12 19" id="KW-0067">ATP-binding</keyword>
<dbReference type="Gene3D" id="3.40.50.2300">
    <property type="match status" value="1"/>
</dbReference>
<comment type="function">
    <text evidence="19">May act early in the ethylene signal transduction pathway, possibly as an ethylene receptor, or as a regulator of the pathway.</text>
</comment>
<evidence type="ECO:0000256" key="14">
    <source>
        <dbReference type="ARBA" id="ARBA00023008"/>
    </source>
</evidence>
<keyword evidence="15 19" id="KW-0902">Two-component regulatory system</keyword>
<organism evidence="29 30">
    <name type="scientific">Ceratodon purpureus</name>
    <name type="common">Fire moss</name>
    <name type="synonym">Dicranum purpureum</name>
    <dbReference type="NCBI Taxonomy" id="3225"/>
    <lineage>
        <taxon>Eukaryota</taxon>
        <taxon>Viridiplantae</taxon>
        <taxon>Streptophyta</taxon>
        <taxon>Embryophyta</taxon>
        <taxon>Bryophyta</taxon>
        <taxon>Bryophytina</taxon>
        <taxon>Bryopsida</taxon>
        <taxon>Dicranidae</taxon>
        <taxon>Pseudoditrichales</taxon>
        <taxon>Ditrichaceae</taxon>
        <taxon>Ceratodon</taxon>
    </lineage>
</organism>
<evidence type="ECO:0000256" key="20">
    <source>
        <dbReference type="PIRSR" id="PIRSR026389-1"/>
    </source>
</evidence>
<dbReference type="Pfam" id="PF01590">
    <property type="entry name" value="GAF"/>
    <property type="match status" value="1"/>
</dbReference>
<feature type="binding site" evidence="20">
    <location>
        <position position="570"/>
    </location>
    <ligand>
        <name>ADP</name>
        <dbReference type="ChEBI" id="CHEBI:456216"/>
    </ligand>
</feature>
<dbReference type="Proteomes" id="UP000822688">
    <property type="component" value="Chromosome 1"/>
</dbReference>
<dbReference type="SMART" id="SM00388">
    <property type="entry name" value="HisKA"/>
    <property type="match status" value="1"/>
</dbReference>
<dbReference type="CDD" id="cd19933">
    <property type="entry name" value="REC_ETR-like"/>
    <property type="match status" value="1"/>
</dbReference>
<dbReference type="SUPFAM" id="SSF47384">
    <property type="entry name" value="Homodimeric domain of signal transducing histidine kinase"/>
    <property type="match status" value="1"/>
</dbReference>
<comment type="caution">
    <text evidence="29">The sequence shown here is derived from an EMBL/GenBank/DDBJ whole genome shotgun (WGS) entry which is preliminary data.</text>
</comment>
<dbReference type="FunFam" id="3.30.450.40:FF:000026">
    <property type="entry name" value="Ethylene response sensor"/>
    <property type="match status" value="1"/>
</dbReference>
<dbReference type="SMART" id="SM00448">
    <property type="entry name" value="REC"/>
    <property type="match status" value="1"/>
</dbReference>
<reference evidence="29" key="1">
    <citation type="submission" date="2020-06" db="EMBL/GenBank/DDBJ databases">
        <title>WGS assembly of Ceratodon purpureus strain R40.</title>
        <authorList>
            <person name="Carey S.B."/>
            <person name="Jenkins J."/>
            <person name="Shu S."/>
            <person name="Lovell J.T."/>
            <person name="Sreedasyam A."/>
            <person name="Maumus F."/>
            <person name="Tiley G.P."/>
            <person name="Fernandez-Pozo N."/>
            <person name="Barry K."/>
            <person name="Chen C."/>
            <person name="Wang M."/>
            <person name="Lipzen A."/>
            <person name="Daum C."/>
            <person name="Saski C.A."/>
            <person name="Payton A.C."/>
            <person name="Mcbreen J.C."/>
            <person name="Conrad R.E."/>
            <person name="Kollar L.M."/>
            <person name="Olsson S."/>
            <person name="Huttunen S."/>
            <person name="Landis J.B."/>
            <person name="Wickett N.J."/>
            <person name="Johnson M.G."/>
            <person name="Rensing S.A."/>
            <person name="Grimwood J."/>
            <person name="Schmutz J."/>
            <person name="Mcdaniel S.F."/>
        </authorList>
    </citation>
    <scope>NUCLEOTIDE SEQUENCE</scope>
    <source>
        <strain evidence="29">R40</strain>
    </source>
</reference>
<dbReference type="FunFam" id="3.30.565.10:FF:000030">
    <property type="entry name" value="Ethylene receptor 1"/>
    <property type="match status" value="1"/>
</dbReference>
<keyword evidence="5 19" id="KW-0808">Transferase</keyword>
<dbReference type="OrthoDB" id="60033at2759"/>
<dbReference type="PROSITE" id="PS50110">
    <property type="entry name" value="RESPONSE_REGULATORY"/>
    <property type="match status" value="1"/>
</dbReference>
<dbReference type="SMART" id="SM00387">
    <property type="entry name" value="HATPase_c"/>
    <property type="match status" value="1"/>
</dbReference>
<feature type="disulfide bond" description="Interchain" evidence="22">
    <location>
        <position position="6"/>
    </location>
</feature>
<dbReference type="CDD" id="cd00082">
    <property type="entry name" value="HisKA"/>
    <property type="match status" value="1"/>
</dbReference>
<evidence type="ECO:0000256" key="1">
    <source>
        <dbReference type="ARBA" id="ARBA00000085"/>
    </source>
</evidence>
<feature type="binding site" evidence="20">
    <location>
        <begin position="471"/>
        <end position="474"/>
    </location>
    <ligand>
        <name>ADP</name>
        <dbReference type="ChEBI" id="CHEBI:456216"/>
    </ligand>
</feature>
<dbReference type="Pfam" id="PF00072">
    <property type="entry name" value="Response_reg"/>
    <property type="match status" value="1"/>
</dbReference>
<evidence type="ECO:0000256" key="25">
    <source>
        <dbReference type="SAM" id="MobiDB-lite"/>
    </source>
</evidence>
<dbReference type="Gene3D" id="3.30.565.10">
    <property type="entry name" value="Histidine kinase-like ATPase, C-terminal domain"/>
    <property type="match status" value="1"/>
</dbReference>
<evidence type="ECO:0000256" key="2">
    <source>
        <dbReference type="ARBA" id="ARBA00004477"/>
    </source>
</evidence>
<dbReference type="PRINTS" id="PR00344">
    <property type="entry name" value="BCTRLSENSOR"/>
</dbReference>
<evidence type="ECO:0000256" key="4">
    <source>
        <dbReference type="ARBA" id="ARBA00022553"/>
    </source>
</evidence>
<evidence type="ECO:0000256" key="17">
    <source>
        <dbReference type="ARBA" id="ARBA00023157"/>
    </source>
</evidence>
<dbReference type="InterPro" id="IPR001789">
    <property type="entry name" value="Sig_transdc_resp-reg_receiver"/>
</dbReference>
<feature type="domain" description="Histidine kinase" evidence="27">
    <location>
        <begin position="351"/>
        <end position="609"/>
    </location>
</feature>
<keyword evidence="16 19" id="KW-0472">Membrane</keyword>
<dbReference type="PROSITE" id="PS50109">
    <property type="entry name" value="HIS_KIN"/>
    <property type="match status" value="1"/>
</dbReference>
<evidence type="ECO:0000256" key="13">
    <source>
        <dbReference type="ARBA" id="ARBA00022989"/>
    </source>
</evidence>
<comment type="cofactor">
    <cofactor evidence="21">
        <name>Cu cation</name>
        <dbReference type="ChEBI" id="CHEBI:23378"/>
    </cofactor>
    <text evidence="21">Binds 1 copper ion per dimer.</text>
</comment>
<evidence type="ECO:0000259" key="27">
    <source>
        <dbReference type="PROSITE" id="PS50109"/>
    </source>
</evidence>
<dbReference type="SUPFAM" id="SSF55781">
    <property type="entry name" value="GAF domain-like"/>
    <property type="match status" value="1"/>
</dbReference>
<comment type="subcellular location">
    <subcellularLocation>
        <location evidence="2">Endoplasmic reticulum membrane</location>
        <topology evidence="2">Multi-pass membrane protein</topology>
    </subcellularLocation>
</comment>
<dbReference type="InterPro" id="IPR003594">
    <property type="entry name" value="HATPase_dom"/>
</dbReference>
<keyword evidence="18 19" id="KW-0675">Receptor</keyword>
<feature type="region of interest" description="Disordered" evidence="25">
    <location>
        <begin position="494"/>
        <end position="519"/>
    </location>
</feature>
<evidence type="ECO:0000256" key="22">
    <source>
        <dbReference type="PIRSR" id="PIRSR026389-3"/>
    </source>
</evidence>
<keyword evidence="30" id="KW-1185">Reference proteome</keyword>
<dbReference type="GO" id="GO:0000155">
    <property type="term" value="F:phosphorelay sensor kinase activity"/>
    <property type="evidence" value="ECO:0007669"/>
    <property type="project" value="InterPro"/>
</dbReference>
<evidence type="ECO:0000256" key="18">
    <source>
        <dbReference type="ARBA" id="ARBA00023170"/>
    </source>
</evidence>
<dbReference type="EMBL" id="CM026421">
    <property type="protein sequence ID" value="KAG0589307.1"/>
    <property type="molecule type" value="Genomic_DNA"/>
</dbReference>
<keyword evidence="9 19" id="KW-0936">Ethylene signaling pathway</keyword>
<evidence type="ECO:0000256" key="19">
    <source>
        <dbReference type="PIRNR" id="PIRNR026389"/>
    </source>
</evidence>
<dbReference type="InterPro" id="IPR005467">
    <property type="entry name" value="His_kinase_dom"/>
</dbReference>
<keyword evidence="10 19" id="KW-0418">Kinase</keyword>
<keyword evidence="11 19" id="KW-0256">Endoplasmic reticulum</keyword>
<dbReference type="Gene3D" id="1.10.287.130">
    <property type="match status" value="1"/>
</dbReference>
<feature type="disulfide bond" description="Interchain" evidence="22">
    <location>
        <position position="4"/>
    </location>
</feature>
<keyword evidence="13 26" id="KW-1133">Transmembrane helix</keyword>
<dbReference type="GO" id="GO:0005524">
    <property type="term" value="F:ATP binding"/>
    <property type="evidence" value="ECO:0007669"/>
    <property type="project" value="UniProtKB-UniRule"/>
</dbReference>
<keyword evidence="17 22" id="KW-1015">Disulfide bond</keyword>
<dbReference type="GO" id="GO:0005789">
    <property type="term" value="C:endoplasmic reticulum membrane"/>
    <property type="evidence" value="ECO:0007669"/>
    <property type="project" value="UniProtKB-SubCell"/>
</dbReference>
<feature type="binding site" evidence="21">
    <location>
        <position position="65"/>
    </location>
    <ligand>
        <name>Cu cation</name>
        <dbReference type="ChEBI" id="CHEBI:23378"/>
    </ligand>
</feature>
<dbReference type="PANTHER" id="PTHR24423">
    <property type="entry name" value="TWO-COMPONENT SENSOR HISTIDINE KINASE"/>
    <property type="match status" value="1"/>
</dbReference>